<dbReference type="AlphaFoldDB" id="A0A1T4RJW0"/>
<dbReference type="Proteomes" id="UP000190328">
    <property type="component" value="Unassembled WGS sequence"/>
</dbReference>
<accession>A0A1T4RJW0</accession>
<keyword evidence="2" id="KW-0175">Coiled coil</keyword>
<dbReference type="STRING" id="263852.SAMN02745116_02628"/>
<organism evidence="3 4">
    <name type="scientific">Pilibacter termitis</name>
    <dbReference type="NCBI Taxonomy" id="263852"/>
    <lineage>
        <taxon>Bacteria</taxon>
        <taxon>Bacillati</taxon>
        <taxon>Bacillota</taxon>
        <taxon>Bacilli</taxon>
        <taxon>Lactobacillales</taxon>
        <taxon>Enterococcaceae</taxon>
        <taxon>Pilibacter</taxon>
    </lineage>
</organism>
<evidence type="ECO:0000256" key="2">
    <source>
        <dbReference type="SAM" id="Coils"/>
    </source>
</evidence>
<dbReference type="InterPro" id="IPR009620">
    <property type="entry name" value="UPF0236"/>
</dbReference>
<dbReference type="EMBL" id="FUXI01000054">
    <property type="protein sequence ID" value="SKA16066.1"/>
    <property type="molecule type" value="Genomic_DNA"/>
</dbReference>
<evidence type="ECO:0000256" key="1">
    <source>
        <dbReference type="ARBA" id="ARBA00006539"/>
    </source>
</evidence>
<proteinExistence type="inferred from homology"/>
<feature type="coiled-coil region" evidence="2">
    <location>
        <begin position="142"/>
        <end position="169"/>
    </location>
</feature>
<keyword evidence="4" id="KW-1185">Reference proteome</keyword>
<protein>
    <submittedName>
        <fullName evidence="3">Uncharacterized protein family (UPF0236)</fullName>
    </submittedName>
</protein>
<evidence type="ECO:0000313" key="3">
    <source>
        <dbReference type="EMBL" id="SKA16066.1"/>
    </source>
</evidence>
<evidence type="ECO:0000313" key="4">
    <source>
        <dbReference type="Proteomes" id="UP000190328"/>
    </source>
</evidence>
<feature type="non-terminal residue" evidence="3">
    <location>
        <position position="237"/>
    </location>
</feature>
<comment type="similarity">
    <text evidence="1">Belongs to the UPF0236 family.</text>
</comment>
<name>A0A1T4RJW0_9ENTE</name>
<reference evidence="4" key="1">
    <citation type="submission" date="2017-02" db="EMBL/GenBank/DDBJ databases">
        <authorList>
            <person name="Varghese N."/>
            <person name="Submissions S."/>
        </authorList>
    </citation>
    <scope>NUCLEOTIDE SEQUENCE [LARGE SCALE GENOMIC DNA]</scope>
    <source>
        <strain evidence="4">ATCC BAA-1030</strain>
    </source>
</reference>
<gene>
    <name evidence="3" type="ORF">SAMN02745116_02628</name>
</gene>
<dbReference type="RefSeq" id="WP_200806747.1">
    <property type="nucleotide sequence ID" value="NZ_FUXI01000054.1"/>
</dbReference>
<sequence length="237" mass="28294">MELSQHLYRKTKELGLTAIEWEDMMREEIRFHLQEQVAIFFEMLDNSLFHEKRAEGYTTEKKTERTISFRFAEVTFRRRRLVHKQTREALYPLDEFLNIAPRQRISEGLKETVSTICAKGMYQKTMEIMEEVSYSRISASTANRIVKEIEEREKILAEIEKEEKELSNEEPEKRKVDYLCIEGDGLVLGCQMKEFHLELHRFQIHEGVRYNGKRTELINPVLFSDFSRKKAFEKVLM</sequence>
<dbReference type="Pfam" id="PF06782">
    <property type="entry name" value="UPF0236"/>
    <property type="match status" value="1"/>
</dbReference>